<feature type="binding site" evidence="1">
    <location>
        <position position="836"/>
    </location>
    <ligand>
        <name>Zn(2+)</name>
        <dbReference type="ChEBI" id="CHEBI:29105"/>
    </ligand>
</feature>
<dbReference type="Pfam" id="PF13575">
    <property type="entry name" value="DUF4135"/>
    <property type="match status" value="1"/>
</dbReference>
<dbReference type="NCBIfam" id="TIGR03897">
    <property type="entry name" value="lanti_2_LanM"/>
    <property type="match status" value="1"/>
</dbReference>
<evidence type="ECO:0000259" key="2">
    <source>
        <dbReference type="Pfam" id="PF13575"/>
    </source>
</evidence>
<reference evidence="3" key="1">
    <citation type="submission" date="2023-03" db="EMBL/GenBank/DDBJ databases">
        <authorList>
            <person name="Shen W."/>
            <person name="Cai J."/>
        </authorList>
    </citation>
    <scope>NUCLEOTIDE SEQUENCE</scope>
    <source>
        <strain evidence="3">B245-2</strain>
    </source>
</reference>
<comment type="caution">
    <text evidence="3">The sequence shown here is derived from an EMBL/GenBank/DDBJ whole genome shotgun (WGS) entry which is preliminary data.</text>
</comment>
<proteinExistence type="predicted"/>
<dbReference type="Gene3D" id="1.50.10.20">
    <property type="match status" value="1"/>
</dbReference>
<dbReference type="GO" id="GO:0031179">
    <property type="term" value="P:peptide modification"/>
    <property type="evidence" value="ECO:0007669"/>
    <property type="project" value="InterPro"/>
</dbReference>
<dbReference type="PIRSF" id="PIRSF037228">
    <property type="entry name" value="Lant_mod_RumM"/>
    <property type="match status" value="1"/>
</dbReference>
<keyword evidence="1" id="KW-0479">Metal-binding</keyword>
<dbReference type="RefSeq" id="WP_311898627.1">
    <property type="nucleotide sequence ID" value="NZ_JARQBI010000046.1"/>
</dbReference>
<dbReference type="GO" id="GO:0046872">
    <property type="term" value="F:metal ion binding"/>
    <property type="evidence" value="ECO:0007669"/>
    <property type="project" value="UniProtKB-KW"/>
</dbReference>
<dbReference type="SUPFAM" id="SSF158745">
    <property type="entry name" value="LanC-like"/>
    <property type="match status" value="1"/>
</dbReference>
<accession>A0AAW8TUS3</accession>
<dbReference type="Proteomes" id="UP001255696">
    <property type="component" value="Unassembled WGS sequence"/>
</dbReference>
<feature type="domain" description="Lantibiotic biosynthesis protein dehydration" evidence="2">
    <location>
        <begin position="89"/>
        <end position="461"/>
    </location>
</feature>
<dbReference type="InterPro" id="IPR025410">
    <property type="entry name" value="Lant_dehyd"/>
</dbReference>
<sequence length="922" mass="107073">MHKEDKLFEEFIQSYLRRYFPNVVLMSSSDKKIIEETARSLFLNTLIFLINEKSSSMQLIGSTPEDRYTYFDTYLCKKNLILDEVEQRFPEIIKRISKYLDKYFHVKKYITSCFIRDYEELVANNFIANTEELEVSDRNINIKIFGDIHNGSGVSLITFGNEKIIYKQKNVYPNKLIQDIETLFRTKLQYDLDIIPKFLKKDAYYWEKYVSNKPISEDFIRTYYIKIGYLLSLAYMLNISDLHFENIISTSDGPMLVDVETILSILPYPNEKENTQITQILNDKEKNSVISTGLLPIAHSSKIFGGDTSGIMGGKFIREIKNIKNQFRDDICIRREVETTYQKKHLPYYLHNNKELYVDASKYYHEIIEGFSEISKLFIENKQQIIKLLDKYKNTILTRILFRNTKDYSLVRSLLLSPAYSGKEHLIFNKMREKLSNFPIDKLLLSEKKQLLNLDIPYFEVCADSINVTNKEMEIVWTLDNSPINIVKQKIIEFNEEELNFQSQLIEFSITCMNDVKKHQQGDYRKYKICSGNSVADGITQLFDIIESNEVYSNCDNTSNWLSVSVGDYDNLELKPMKYSIYNGLSGLALSLYETYPLLDKKRQYRLKSMLSGIQTTLLKEYSSISDNSFYLGKLGVLYTLKKLNELLDTQVSDRWINSEVENCYRNIPFNIRNDIMGGLSDYILSLQRFEGSKQKIVCLGQQLINNVQSTNQFNYWDNLLTNNVSFAHGNAGIEVALYSVSNTILEAKVVLDDALKFEKFNQQNFGWYDYRNHSHSANWCHGSTGVLISRTLLLKMNEKLKLLTLGQVSMMKEEINHAILDVLDVGLDIENFSICHGVSGNLLALHCFERSNVISNSRMREMIRKEFIRMHNYGLRYGWLCGYGTNFESFGLFTGIAGVLYASARYIQNKSNFGILTPSID</sequence>
<dbReference type="InterPro" id="IPR017146">
    <property type="entry name" value="Lanti_2_LanM"/>
</dbReference>
<evidence type="ECO:0000256" key="1">
    <source>
        <dbReference type="PIRSR" id="PIRSR607822-1"/>
    </source>
</evidence>
<dbReference type="CDD" id="cd04792">
    <property type="entry name" value="LanM-like"/>
    <property type="match status" value="1"/>
</dbReference>
<evidence type="ECO:0000313" key="4">
    <source>
        <dbReference type="Proteomes" id="UP001255696"/>
    </source>
</evidence>
<evidence type="ECO:0000313" key="3">
    <source>
        <dbReference type="EMBL" id="MDT2797827.1"/>
    </source>
</evidence>
<name>A0AAW8TUS3_9ENTE</name>
<gene>
    <name evidence="3" type="ORF">P7H47_11320</name>
</gene>
<dbReference type="PRINTS" id="PR01950">
    <property type="entry name" value="LANCSUPER"/>
</dbReference>
<feature type="binding site" evidence="1">
    <location>
        <position position="837"/>
    </location>
    <ligand>
        <name>Zn(2+)</name>
        <dbReference type="ChEBI" id="CHEBI:29105"/>
    </ligand>
</feature>
<dbReference type="InterPro" id="IPR007822">
    <property type="entry name" value="LANC-like"/>
</dbReference>
<dbReference type="SMART" id="SM01260">
    <property type="entry name" value="LANC_like"/>
    <property type="match status" value="1"/>
</dbReference>
<dbReference type="Pfam" id="PF05147">
    <property type="entry name" value="LANC_like"/>
    <property type="match status" value="1"/>
</dbReference>
<organism evidence="3 4">
    <name type="scientific">Enterococcus cecorum</name>
    <dbReference type="NCBI Taxonomy" id="44008"/>
    <lineage>
        <taxon>Bacteria</taxon>
        <taxon>Bacillati</taxon>
        <taxon>Bacillota</taxon>
        <taxon>Bacilli</taxon>
        <taxon>Lactobacillales</taxon>
        <taxon>Enterococcaceae</taxon>
        <taxon>Enterococcus</taxon>
    </lineage>
</organism>
<protein>
    <submittedName>
        <fullName evidence="3">Type 2 lanthipeptide synthetase LanM family protein</fullName>
    </submittedName>
</protein>
<feature type="binding site" evidence="1">
    <location>
        <position position="781"/>
    </location>
    <ligand>
        <name>Zn(2+)</name>
        <dbReference type="ChEBI" id="CHEBI:29105"/>
    </ligand>
</feature>
<dbReference type="AlphaFoldDB" id="A0AAW8TUS3"/>
<dbReference type="EMBL" id="JARQBI010000046">
    <property type="protein sequence ID" value="MDT2797827.1"/>
    <property type="molecule type" value="Genomic_DNA"/>
</dbReference>
<keyword evidence="1" id="KW-0862">Zinc</keyword>